<dbReference type="InterPro" id="IPR000760">
    <property type="entry name" value="Inositol_monophosphatase-like"/>
</dbReference>
<gene>
    <name evidence="2" type="ORF">ACFQDL_17455</name>
</gene>
<dbReference type="Gene3D" id="3.30.540.10">
    <property type="entry name" value="Fructose-1,6-Bisphosphatase, subunit A, domain 1"/>
    <property type="match status" value="1"/>
</dbReference>
<dbReference type="CDD" id="cd01637">
    <property type="entry name" value="IMPase_like"/>
    <property type="match status" value="1"/>
</dbReference>
<evidence type="ECO:0000256" key="1">
    <source>
        <dbReference type="ARBA" id="ARBA00009759"/>
    </source>
</evidence>
<dbReference type="Pfam" id="PF00459">
    <property type="entry name" value="Inositol_P"/>
    <property type="match status" value="1"/>
</dbReference>
<name>A0ABW2A2W4_9GAMM</name>
<organism evidence="2 3">
    <name type="scientific">Marinobacterium aestuariivivens</name>
    <dbReference type="NCBI Taxonomy" id="1698799"/>
    <lineage>
        <taxon>Bacteria</taxon>
        <taxon>Pseudomonadati</taxon>
        <taxon>Pseudomonadota</taxon>
        <taxon>Gammaproteobacteria</taxon>
        <taxon>Oceanospirillales</taxon>
        <taxon>Oceanospirillaceae</taxon>
        <taxon>Marinobacterium</taxon>
    </lineage>
</organism>
<dbReference type="SUPFAM" id="SSF56655">
    <property type="entry name" value="Carbohydrate phosphatase"/>
    <property type="match status" value="1"/>
</dbReference>
<keyword evidence="3" id="KW-1185">Reference proteome</keyword>
<dbReference type="Gene3D" id="3.40.190.80">
    <property type="match status" value="1"/>
</dbReference>
<comment type="similarity">
    <text evidence="1">Belongs to the inositol monophosphatase superfamily.</text>
</comment>
<dbReference type="PRINTS" id="PR00377">
    <property type="entry name" value="IMPHPHTASES"/>
</dbReference>
<dbReference type="PANTHER" id="PTHR20854">
    <property type="entry name" value="INOSITOL MONOPHOSPHATASE"/>
    <property type="match status" value="1"/>
</dbReference>
<reference evidence="3" key="1">
    <citation type="journal article" date="2019" name="Int. J. Syst. Evol. Microbiol.">
        <title>The Global Catalogue of Microorganisms (GCM) 10K type strain sequencing project: providing services to taxonomists for standard genome sequencing and annotation.</title>
        <authorList>
            <consortium name="The Broad Institute Genomics Platform"/>
            <consortium name="The Broad Institute Genome Sequencing Center for Infectious Disease"/>
            <person name="Wu L."/>
            <person name="Ma J."/>
        </authorList>
    </citation>
    <scope>NUCLEOTIDE SEQUENCE [LARGE SCALE GENOMIC DNA]</scope>
    <source>
        <strain evidence="3">NBRC 111756</strain>
    </source>
</reference>
<dbReference type="EMBL" id="JBHSWE010000001">
    <property type="protein sequence ID" value="MFC6671654.1"/>
    <property type="molecule type" value="Genomic_DNA"/>
</dbReference>
<proteinExistence type="inferred from homology"/>
<dbReference type="PRINTS" id="PR01959">
    <property type="entry name" value="SBIMPHPHTASE"/>
</dbReference>
<evidence type="ECO:0000313" key="3">
    <source>
        <dbReference type="Proteomes" id="UP001596422"/>
    </source>
</evidence>
<evidence type="ECO:0000313" key="2">
    <source>
        <dbReference type="EMBL" id="MFC6671654.1"/>
    </source>
</evidence>
<dbReference type="InterPro" id="IPR022337">
    <property type="entry name" value="Inositol_monophosphatase_SuhB"/>
</dbReference>
<dbReference type="PANTHER" id="PTHR20854:SF4">
    <property type="entry name" value="INOSITOL-1-MONOPHOSPHATASE-RELATED"/>
    <property type="match status" value="1"/>
</dbReference>
<dbReference type="RefSeq" id="WP_379910152.1">
    <property type="nucleotide sequence ID" value="NZ_JBHSWE010000001.1"/>
</dbReference>
<comment type="caution">
    <text evidence="2">The sequence shown here is derived from an EMBL/GenBank/DDBJ whole genome shotgun (WGS) entry which is preliminary data.</text>
</comment>
<accession>A0ABW2A2W4</accession>
<sequence>MQPMVNIALRAARLAGEQIARAVERLDLIKSEQPSVAEFLNETCKHAEQTIVHTIQKAYPSHTLVGEYTGQHPPLKEGPAFTWNINPVDSILNFANGLPVFALSIAGHHNNRIEHAVVINPIAGEEFTASRGYGAHFNGKRLRVSNRKTIEGALIGSGFFGRTSDKPYLNEFLEMFKNISLGGGSIYSGGSPVLNLAYTAAGRLDGFYQSGLNQWEMEAGILLLQEAGGLVGDFSGGNSYRSSGNLVAGNPKMFKALLQVIRPALGERLK</sequence>
<protein>
    <submittedName>
        <fullName evidence="2">Inositol monophosphatase family protein</fullName>
    </submittedName>
</protein>
<dbReference type="Proteomes" id="UP001596422">
    <property type="component" value="Unassembled WGS sequence"/>
</dbReference>